<dbReference type="InterPro" id="IPR016024">
    <property type="entry name" value="ARM-type_fold"/>
</dbReference>
<keyword evidence="4" id="KW-1185">Reference proteome</keyword>
<dbReference type="VEuPathDB" id="FungiDB:AeMF1_016039"/>
<feature type="domain" description="Dynein axonemal assembly factor 5 TPR repeats" evidence="2">
    <location>
        <begin position="15"/>
        <end position="294"/>
    </location>
</feature>
<dbReference type="InterPro" id="IPR011989">
    <property type="entry name" value="ARM-like"/>
</dbReference>
<reference evidence="3 4" key="1">
    <citation type="submission" date="2019-07" db="EMBL/GenBank/DDBJ databases">
        <title>Genomics analysis of Aphanomyces spp. identifies a new class of oomycete effector associated with host adaptation.</title>
        <authorList>
            <person name="Gaulin E."/>
        </authorList>
    </citation>
    <scope>NUCLEOTIDE SEQUENCE [LARGE SCALE GENOMIC DNA]</scope>
    <source>
        <strain evidence="3 4">ATCC 201684</strain>
    </source>
</reference>
<sequence length="826" mass="92020">METEVGKWLQRDVNCLSDPQRMVRKRSLEKLSQVSDLAAKFGQDQLVLFFQAQLFKPLVQCIADPVEKCRELSLRTCKEFAKLGAVHGETMVNDLIHMMHTRVGKTPFVEAAEEIRLLILELLHAVIQTTPPEQLLPAEIMDILGKAATDPFPDAKRACCDATLAVAQKWKPLIKQHLGTVVKPHAMNLGHQHAKIRQCSLQALEAVVPCGSSSLPELMKDILLPNFIKVMFDRSPVVRKQLVQTTASWFEHIDELREFEAPLLPLFLAGLADESPDVQNHSLQWLDMLSKKWAVDYASEDHDMEEHDNFIESPPFKSRPPKGARLNAQRLLESVLPSLLEQCSDWTALTRQKSASILRILLILAEDAVNSHVDKILTALAKSCRDDETEVVESVRSCMNVVGRYSQTDLFFSLLLPLAAGRLAGQDTPHHRTNGLVLLSMGISGMEANRILPHMEAITETLSESGLRDTEVPEMQLNLAHLTASIVATGAPLFATHDTLAFRLFWVLSHLVASTAEDSVAHATALETLGELAKACHVDEEGLYRKFLSQVLTAIRPENSQTWTKASSNRILFDSLCRRGGRACGDQVHLIVPIILAHLDPSKEPDVRLAFLALLETMLGNELIAQSFQPFASSMLVKGITPNIVWQSGKVAATVRKVAMASTYTLLRQGLANQPALFESAPQMLPVLKSCLDDTDAKTRQLVCLSLQHLFVALPNALGEEPVSQLYHDILKRLDDSNDLVRKAACATYITFLRAAPRSHFRGTIIDYTMDALFVHLDDPDPEIQAAVFDVLRETFSVDPELLGKKAREHRTRHRSPYYCDQLIAL</sequence>
<feature type="domain" description="Dynein axonemal assembly factor 5 HEAT-repeat" evidence="1">
    <location>
        <begin position="314"/>
        <end position="491"/>
    </location>
</feature>
<name>A0A6G0XR12_9STRA</name>
<dbReference type="Pfam" id="PF24573">
    <property type="entry name" value="HEAT_DAAF5"/>
    <property type="match status" value="1"/>
</dbReference>
<dbReference type="PANTHER" id="PTHR16216">
    <property type="entry name" value="DYNEIN ASSEMBLY FACTOR 5, AXONEMAL"/>
    <property type="match status" value="1"/>
</dbReference>
<evidence type="ECO:0000259" key="1">
    <source>
        <dbReference type="Pfam" id="PF24573"/>
    </source>
</evidence>
<evidence type="ECO:0000259" key="2">
    <source>
        <dbReference type="Pfam" id="PF25757"/>
    </source>
</evidence>
<evidence type="ECO:0008006" key="5">
    <source>
        <dbReference type="Google" id="ProtNLM"/>
    </source>
</evidence>
<gene>
    <name evidence="3" type="ORF">Ae201684_002067</name>
</gene>
<dbReference type="Pfam" id="PF25757">
    <property type="entry name" value="TPR_DNAAF5"/>
    <property type="match status" value="1"/>
</dbReference>
<dbReference type="InterPro" id="IPR052623">
    <property type="entry name" value="DAAF5"/>
</dbReference>
<dbReference type="InterPro" id="IPR057978">
    <property type="entry name" value="TPR_DAAF5"/>
</dbReference>
<proteinExistence type="predicted"/>
<dbReference type="EMBL" id="VJMJ01000022">
    <property type="protein sequence ID" value="KAF0743006.1"/>
    <property type="molecule type" value="Genomic_DNA"/>
</dbReference>
<evidence type="ECO:0000313" key="4">
    <source>
        <dbReference type="Proteomes" id="UP000481153"/>
    </source>
</evidence>
<dbReference type="AlphaFoldDB" id="A0A6G0XR12"/>
<dbReference type="InterPro" id="IPR056497">
    <property type="entry name" value="HEAT_DAAF5"/>
</dbReference>
<organism evidence="3 4">
    <name type="scientific">Aphanomyces euteiches</name>
    <dbReference type="NCBI Taxonomy" id="100861"/>
    <lineage>
        <taxon>Eukaryota</taxon>
        <taxon>Sar</taxon>
        <taxon>Stramenopiles</taxon>
        <taxon>Oomycota</taxon>
        <taxon>Saprolegniomycetes</taxon>
        <taxon>Saprolegniales</taxon>
        <taxon>Verrucalvaceae</taxon>
        <taxon>Aphanomyces</taxon>
    </lineage>
</organism>
<accession>A0A6G0XR12</accession>
<protein>
    <recommendedName>
        <fullName evidence="5">TOG domain-containing protein</fullName>
    </recommendedName>
</protein>
<dbReference type="PANTHER" id="PTHR16216:SF2">
    <property type="entry name" value="DYNEIN AXONEMAL ASSEMBLY FACTOR 5"/>
    <property type="match status" value="1"/>
</dbReference>
<evidence type="ECO:0000313" key="3">
    <source>
        <dbReference type="EMBL" id="KAF0743006.1"/>
    </source>
</evidence>
<dbReference type="SUPFAM" id="SSF48371">
    <property type="entry name" value="ARM repeat"/>
    <property type="match status" value="1"/>
</dbReference>
<dbReference type="Proteomes" id="UP000481153">
    <property type="component" value="Unassembled WGS sequence"/>
</dbReference>
<comment type="caution">
    <text evidence="3">The sequence shown here is derived from an EMBL/GenBank/DDBJ whole genome shotgun (WGS) entry which is preliminary data.</text>
</comment>
<dbReference type="Gene3D" id="1.25.10.10">
    <property type="entry name" value="Leucine-rich Repeat Variant"/>
    <property type="match status" value="4"/>
</dbReference>